<dbReference type="InterPro" id="IPR046848">
    <property type="entry name" value="E_motif"/>
</dbReference>
<proteinExistence type="inferred from homology"/>
<name>A0A7N0UJV8_KALFE</name>
<dbReference type="Pfam" id="PF20431">
    <property type="entry name" value="E_motif"/>
    <property type="match status" value="1"/>
</dbReference>
<dbReference type="Pfam" id="PF01535">
    <property type="entry name" value="PPR"/>
    <property type="match status" value="3"/>
</dbReference>
<dbReference type="FunFam" id="1.25.40.10:FF:000184">
    <property type="entry name" value="Pentatricopeptide repeat-containing protein, chloroplastic"/>
    <property type="match status" value="1"/>
</dbReference>
<dbReference type="FunFam" id="1.25.40.10:FF:000333">
    <property type="entry name" value="Pentatricopeptide repeat-containing protein"/>
    <property type="match status" value="1"/>
</dbReference>
<dbReference type="PANTHER" id="PTHR47926">
    <property type="entry name" value="PENTATRICOPEPTIDE REPEAT-CONTAINING PROTEIN"/>
    <property type="match status" value="1"/>
</dbReference>
<dbReference type="InterPro" id="IPR011990">
    <property type="entry name" value="TPR-like_helical_dom_sf"/>
</dbReference>
<reference evidence="4" key="1">
    <citation type="submission" date="2021-01" db="UniProtKB">
        <authorList>
            <consortium name="EnsemblPlants"/>
        </authorList>
    </citation>
    <scope>IDENTIFICATION</scope>
</reference>
<organism evidence="4 5">
    <name type="scientific">Kalanchoe fedtschenkoi</name>
    <name type="common">Lavender scallops</name>
    <name type="synonym">South American air plant</name>
    <dbReference type="NCBI Taxonomy" id="63787"/>
    <lineage>
        <taxon>Eukaryota</taxon>
        <taxon>Viridiplantae</taxon>
        <taxon>Streptophyta</taxon>
        <taxon>Embryophyta</taxon>
        <taxon>Tracheophyta</taxon>
        <taxon>Spermatophyta</taxon>
        <taxon>Magnoliopsida</taxon>
        <taxon>eudicotyledons</taxon>
        <taxon>Gunneridae</taxon>
        <taxon>Pentapetalae</taxon>
        <taxon>Saxifragales</taxon>
        <taxon>Crassulaceae</taxon>
        <taxon>Kalanchoe</taxon>
    </lineage>
</organism>
<evidence type="ECO:0000256" key="1">
    <source>
        <dbReference type="ARBA" id="ARBA00006643"/>
    </source>
</evidence>
<dbReference type="AlphaFoldDB" id="A0A7N0UJV8"/>
<dbReference type="InterPro" id="IPR002885">
    <property type="entry name" value="PPR_rpt"/>
</dbReference>
<dbReference type="Gramene" id="Kaladp0069s0108.1.v1.1">
    <property type="protein sequence ID" value="Kaladp0069s0108.1.v1.1.CDS.1"/>
    <property type="gene ID" value="Kaladp0069s0108.v1.1"/>
</dbReference>
<keyword evidence="2" id="KW-0677">Repeat</keyword>
<feature type="repeat" description="PPR" evidence="3">
    <location>
        <begin position="234"/>
        <end position="268"/>
    </location>
</feature>
<dbReference type="Pfam" id="PF13041">
    <property type="entry name" value="PPR_2"/>
    <property type="match status" value="2"/>
</dbReference>
<comment type="similarity">
    <text evidence="1">Belongs to the PPR family. PCMP-H subfamily.</text>
</comment>
<dbReference type="NCBIfam" id="TIGR00756">
    <property type="entry name" value="PPR"/>
    <property type="match status" value="5"/>
</dbReference>
<feature type="repeat" description="PPR" evidence="3">
    <location>
        <begin position="335"/>
        <end position="369"/>
    </location>
</feature>
<evidence type="ECO:0000256" key="3">
    <source>
        <dbReference type="PROSITE-ProRule" id="PRU00708"/>
    </source>
</evidence>
<dbReference type="GO" id="GO:0009451">
    <property type="term" value="P:RNA modification"/>
    <property type="evidence" value="ECO:0007669"/>
    <property type="project" value="InterPro"/>
</dbReference>
<evidence type="ECO:0000313" key="4">
    <source>
        <dbReference type="EnsemblPlants" id="Kaladp0069s0108.1.v1.1.CDS.1"/>
    </source>
</evidence>
<feature type="repeat" description="PPR" evidence="3">
    <location>
        <begin position="71"/>
        <end position="105"/>
    </location>
</feature>
<dbReference type="EnsemblPlants" id="Kaladp0069s0108.1.v1.1">
    <property type="protein sequence ID" value="Kaladp0069s0108.1.v1.1.CDS.1"/>
    <property type="gene ID" value="Kaladp0069s0108.v1.1"/>
</dbReference>
<dbReference type="InterPro" id="IPR046960">
    <property type="entry name" value="PPR_At4g14850-like_plant"/>
</dbReference>
<dbReference type="OMA" id="AVHGHIW"/>
<evidence type="ECO:0000256" key="2">
    <source>
        <dbReference type="ARBA" id="ARBA00022737"/>
    </source>
</evidence>
<sequence>MLHAIPLFTQSILHQLKKCRNLNDLGSAYASIFKQNLDQNCFLVNQFITACSALGCLDYGVLAFTQVRVPNVFVYNAMIKAFVNCFKPCEAIECYRSMIGAAVEATSYTFPSVVKACVLGCVERTGGGVHGRILKSGFECNVFVLTSLVEFYSKVGCVDYAGKVFDEMPDRDVFAWSTMVSAYVHAGDMNSARRVFDVMPERSTASWNPMIDGYSKLGRVKDAEELFLLMPSRDLISWTAMINCYSQNKQFREALAVFDEMRGNGIVPDEVTMVTAISACAHLGALDIGKEIHFFALRNGFDIDVYLGSALIDMYAKCGCLNQSLVVFLKLKEKNLFCWNAVIDALAAHGYGNEALRMFTKMVKEKIQPNGITFISVLSACSHAGLVEEGTEWFSTMTRAFSISPQVEHYGCMIDLFCKAGLLEDALDLMRNMAVEPNSRIWSTLLSGCKLHKNLKIAHVAAEKLMTLEPSHSGPFNLLVSMYAEVNRWDEVAKIRAAMKGRGIEKSCPGSSWIELEKQVHQFAASEKTHVEVAEIWSSLNLLYGQLKEAGREPELEFISD</sequence>
<evidence type="ECO:0000313" key="5">
    <source>
        <dbReference type="Proteomes" id="UP000594263"/>
    </source>
</evidence>
<evidence type="ECO:0008006" key="6">
    <source>
        <dbReference type="Google" id="ProtNLM"/>
    </source>
</evidence>
<dbReference type="Proteomes" id="UP000594263">
    <property type="component" value="Unplaced"/>
</dbReference>
<dbReference type="Pfam" id="PF12854">
    <property type="entry name" value="PPR_1"/>
    <property type="match status" value="1"/>
</dbReference>
<dbReference type="PANTHER" id="PTHR47926:SF376">
    <property type="entry name" value="TETRATRICOPEPTIDE-LIKE HELICAL DOMAIN SUPERFAMILY"/>
    <property type="match status" value="1"/>
</dbReference>
<keyword evidence="5" id="KW-1185">Reference proteome</keyword>
<accession>A0A7N0UJV8</accession>
<dbReference type="Gene3D" id="1.25.40.10">
    <property type="entry name" value="Tetratricopeptide repeat domain"/>
    <property type="match status" value="5"/>
</dbReference>
<dbReference type="GO" id="GO:0003723">
    <property type="term" value="F:RNA binding"/>
    <property type="evidence" value="ECO:0007669"/>
    <property type="project" value="InterPro"/>
</dbReference>
<dbReference type="PROSITE" id="PS51375">
    <property type="entry name" value="PPR"/>
    <property type="match status" value="4"/>
</dbReference>
<protein>
    <recommendedName>
        <fullName evidence="6">Chlororespiratory reduction 4</fullName>
    </recommendedName>
</protein>
<feature type="repeat" description="PPR" evidence="3">
    <location>
        <begin position="172"/>
        <end position="206"/>
    </location>
</feature>